<gene>
    <name evidence="3" type="primary">flgD</name>
    <name evidence="3" type="ORF">GLW04_04790</name>
</gene>
<dbReference type="AlphaFoldDB" id="A0A845DP58"/>
<evidence type="ECO:0000313" key="4">
    <source>
        <dbReference type="Proteomes" id="UP000460949"/>
    </source>
</evidence>
<organism evidence="3 4">
    <name type="scientific">Halobacillus litoralis</name>
    <dbReference type="NCBI Taxonomy" id="45668"/>
    <lineage>
        <taxon>Bacteria</taxon>
        <taxon>Bacillati</taxon>
        <taxon>Bacillota</taxon>
        <taxon>Bacilli</taxon>
        <taxon>Bacillales</taxon>
        <taxon>Bacillaceae</taxon>
        <taxon>Halobacillus</taxon>
    </lineage>
</organism>
<sequence>MTSIDPSLYLKNQQTHTSGSSILEKDDFLKILMTQIQNQNPLDPMKDQEFVSQMTQFSSLEQMTNMSTAFQSFTEQQNMSSLITYSGLIGKEVAYSSKDQGELKTDVVAAVTQKEDGTYVELQSGSLVDVQDVTKVGQKNGSGKQET</sequence>
<name>A0A845DP58_9BACI</name>
<comment type="caution">
    <text evidence="3">The sequence shown here is derived from an EMBL/GenBank/DDBJ whole genome shotgun (WGS) entry which is preliminary data.</text>
</comment>
<evidence type="ECO:0000256" key="2">
    <source>
        <dbReference type="ARBA" id="ARBA00022795"/>
    </source>
</evidence>
<keyword evidence="3" id="KW-0966">Cell projection</keyword>
<proteinExistence type="inferred from homology"/>
<dbReference type="Pfam" id="PF03963">
    <property type="entry name" value="FlgD"/>
    <property type="match status" value="1"/>
</dbReference>
<evidence type="ECO:0000256" key="1">
    <source>
        <dbReference type="ARBA" id="ARBA00010577"/>
    </source>
</evidence>
<dbReference type="Proteomes" id="UP000460949">
    <property type="component" value="Unassembled WGS sequence"/>
</dbReference>
<keyword evidence="3" id="KW-0969">Cilium</keyword>
<keyword evidence="2" id="KW-1005">Bacterial flagellum biogenesis</keyword>
<dbReference type="EMBL" id="WMET01000001">
    <property type="protein sequence ID" value="MYL19196.1"/>
    <property type="molecule type" value="Genomic_DNA"/>
</dbReference>
<evidence type="ECO:0000313" key="3">
    <source>
        <dbReference type="EMBL" id="MYL19196.1"/>
    </source>
</evidence>
<keyword evidence="3" id="KW-0282">Flagellum</keyword>
<comment type="similarity">
    <text evidence="1">Belongs to the FlgD family.</text>
</comment>
<dbReference type="InterPro" id="IPR005648">
    <property type="entry name" value="FlgD"/>
</dbReference>
<protein>
    <submittedName>
        <fullName evidence="3">Flagellar hook assembly protein FlgD</fullName>
    </submittedName>
</protein>
<dbReference type="NCBIfam" id="NF007197">
    <property type="entry name" value="PRK09618.1"/>
    <property type="match status" value="1"/>
</dbReference>
<accession>A0A845DP58</accession>
<dbReference type="RefSeq" id="WP_160835608.1">
    <property type="nucleotide sequence ID" value="NZ_WMET01000001.1"/>
</dbReference>
<dbReference type="GO" id="GO:0044781">
    <property type="term" value="P:bacterial-type flagellum organization"/>
    <property type="evidence" value="ECO:0007669"/>
    <property type="project" value="UniProtKB-KW"/>
</dbReference>
<reference evidence="3 4" key="1">
    <citation type="submission" date="2019-11" db="EMBL/GenBank/DDBJ databases">
        <title>Genome sequences of 17 halophilic strains isolated from different environments.</title>
        <authorList>
            <person name="Furrow R.E."/>
        </authorList>
    </citation>
    <scope>NUCLEOTIDE SEQUENCE [LARGE SCALE GENOMIC DNA]</scope>
    <source>
        <strain evidence="3 4">22511_23_Filter</strain>
    </source>
</reference>